<gene>
    <name evidence="4" type="ORF">GCM10009737_31130</name>
</gene>
<dbReference type="Proteomes" id="UP001501612">
    <property type="component" value="Unassembled WGS sequence"/>
</dbReference>
<keyword evidence="5" id="KW-1185">Reference proteome</keyword>
<evidence type="ECO:0000259" key="3">
    <source>
        <dbReference type="PROSITE" id="PS50977"/>
    </source>
</evidence>
<dbReference type="Pfam" id="PF17932">
    <property type="entry name" value="TetR_C_24"/>
    <property type="match status" value="1"/>
</dbReference>
<dbReference type="EMBL" id="BAAAMY010000007">
    <property type="protein sequence ID" value="GAA1927050.1"/>
    <property type="molecule type" value="Genomic_DNA"/>
</dbReference>
<dbReference type="Pfam" id="PF00440">
    <property type="entry name" value="TetR_N"/>
    <property type="match status" value="1"/>
</dbReference>
<accession>A0ABP5B1I3</accession>
<proteinExistence type="predicted"/>
<organism evidence="4 5">
    <name type="scientific">Nocardioides lentus</name>
    <dbReference type="NCBI Taxonomy" id="338077"/>
    <lineage>
        <taxon>Bacteria</taxon>
        <taxon>Bacillati</taxon>
        <taxon>Actinomycetota</taxon>
        <taxon>Actinomycetes</taxon>
        <taxon>Propionibacteriales</taxon>
        <taxon>Nocardioidaceae</taxon>
        <taxon>Nocardioides</taxon>
    </lineage>
</organism>
<dbReference type="InterPro" id="IPR041490">
    <property type="entry name" value="KstR2_TetR_C"/>
</dbReference>
<dbReference type="InterPro" id="IPR036271">
    <property type="entry name" value="Tet_transcr_reg_TetR-rel_C_sf"/>
</dbReference>
<dbReference type="InterPro" id="IPR050109">
    <property type="entry name" value="HTH-type_TetR-like_transc_reg"/>
</dbReference>
<dbReference type="InterPro" id="IPR001647">
    <property type="entry name" value="HTH_TetR"/>
</dbReference>
<dbReference type="PROSITE" id="PS50977">
    <property type="entry name" value="HTH_TETR_2"/>
    <property type="match status" value="1"/>
</dbReference>
<name>A0ABP5B1I3_9ACTN</name>
<dbReference type="PANTHER" id="PTHR30055:SF200">
    <property type="entry name" value="HTH-TYPE TRANSCRIPTIONAL REPRESSOR BDCR"/>
    <property type="match status" value="1"/>
</dbReference>
<dbReference type="PANTHER" id="PTHR30055">
    <property type="entry name" value="HTH-TYPE TRANSCRIPTIONAL REGULATOR RUTR"/>
    <property type="match status" value="1"/>
</dbReference>
<evidence type="ECO:0000313" key="5">
    <source>
        <dbReference type="Proteomes" id="UP001501612"/>
    </source>
</evidence>
<evidence type="ECO:0000313" key="4">
    <source>
        <dbReference type="EMBL" id="GAA1927050.1"/>
    </source>
</evidence>
<keyword evidence="1 2" id="KW-0238">DNA-binding</keyword>
<dbReference type="PRINTS" id="PR00455">
    <property type="entry name" value="HTHTETR"/>
</dbReference>
<reference evidence="5" key="1">
    <citation type="journal article" date="2019" name="Int. J. Syst. Evol. Microbiol.">
        <title>The Global Catalogue of Microorganisms (GCM) 10K type strain sequencing project: providing services to taxonomists for standard genome sequencing and annotation.</title>
        <authorList>
            <consortium name="The Broad Institute Genomics Platform"/>
            <consortium name="The Broad Institute Genome Sequencing Center for Infectious Disease"/>
            <person name="Wu L."/>
            <person name="Ma J."/>
        </authorList>
    </citation>
    <scope>NUCLEOTIDE SEQUENCE [LARGE SCALE GENOMIC DNA]</scope>
    <source>
        <strain evidence="5">JCM 14046</strain>
    </source>
</reference>
<comment type="caution">
    <text evidence="4">The sequence shown here is derived from an EMBL/GenBank/DDBJ whole genome shotgun (WGS) entry which is preliminary data.</text>
</comment>
<evidence type="ECO:0000256" key="2">
    <source>
        <dbReference type="PROSITE-ProRule" id="PRU00335"/>
    </source>
</evidence>
<dbReference type="SUPFAM" id="SSF48498">
    <property type="entry name" value="Tetracyclin repressor-like, C-terminal domain"/>
    <property type="match status" value="1"/>
</dbReference>
<protein>
    <submittedName>
        <fullName evidence="4">TetR/AcrR family transcriptional regulator</fullName>
    </submittedName>
</protein>
<dbReference type="Gene3D" id="1.10.357.10">
    <property type="entry name" value="Tetracycline Repressor, domain 2"/>
    <property type="match status" value="1"/>
</dbReference>
<sequence length="201" mass="21171">MLTIADVTAAVNPAERGGERLARAAAEAFAARGFHGTTTRDVAAAAGLSPAAVYVHHRSKEELLAALSFEGHRRVLALVLDAVAAGDDPVEQLGGLAEAFARHHATEHVSARVVNYELAALSEAHRAEVSALRHEIEAAVRDVVRRGVAVGVFSTPDPDLTAAALLSLGIDLARWWRPGGRWSPDEVAAHYRGLALAMLGA</sequence>
<feature type="domain" description="HTH tetR-type" evidence="3">
    <location>
        <begin position="15"/>
        <end position="75"/>
    </location>
</feature>
<evidence type="ECO:0000256" key="1">
    <source>
        <dbReference type="ARBA" id="ARBA00023125"/>
    </source>
</evidence>
<dbReference type="InterPro" id="IPR009057">
    <property type="entry name" value="Homeodomain-like_sf"/>
</dbReference>
<feature type="DNA-binding region" description="H-T-H motif" evidence="2">
    <location>
        <begin position="38"/>
        <end position="57"/>
    </location>
</feature>
<dbReference type="SUPFAM" id="SSF46689">
    <property type="entry name" value="Homeodomain-like"/>
    <property type="match status" value="1"/>
</dbReference>